<dbReference type="GO" id="GO:0032589">
    <property type="term" value="C:neuron projection membrane"/>
    <property type="evidence" value="ECO:0007669"/>
    <property type="project" value="TreeGrafter"/>
</dbReference>
<proteinExistence type="predicted"/>
<organism evidence="2 3">
    <name type="scientific">Polypedilum vanderplanki</name>
    <name type="common">Sleeping chironomid midge</name>
    <dbReference type="NCBI Taxonomy" id="319348"/>
    <lineage>
        <taxon>Eukaryota</taxon>
        <taxon>Metazoa</taxon>
        <taxon>Ecdysozoa</taxon>
        <taxon>Arthropoda</taxon>
        <taxon>Hexapoda</taxon>
        <taxon>Insecta</taxon>
        <taxon>Pterygota</taxon>
        <taxon>Neoptera</taxon>
        <taxon>Endopterygota</taxon>
        <taxon>Diptera</taxon>
        <taxon>Nematocera</taxon>
        <taxon>Chironomoidea</taxon>
        <taxon>Chironomidae</taxon>
        <taxon>Chironominae</taxon>
        <taxon>Polypedilum</taxon>
        <taxon>Polypedilum</taxon>
    </lineage>
</organism>
<dbReference type="Proteomes" id="UP001107558">
    <property type="component" value="Chromosome 1"/>
</dbReference>
<dbReference type="InterPro" id="IPR003599">
    <property type="entry name" value="Ig_sub"/>
</dbReference>
<dbReference type="InterPro" id="IPR037448">
    <property type="entry name" value="Zig-8"/>
</dbReference>
<dbReference type="Pfam" id="PF07686">
    <property type="entry name" value="V-set"/>
    <property type="match status" value="1"/>
</dbReference>
<reference evidence="2" key="1">
    <citation type="submission" date="2021-03" db="EMBL/GenBank/DDBJ databases">
        <title>Chromosome level genome of the anhydrobiotic midge Polypedilum vanderplanki.</title>
        <authorList>
            <person name="Yoshida Y."/>
            <person name="Kikawada T."/>
            <person name="Gusev O."/>
        </authorList>
    </citation>
    <scope>NUCLEOTIDE SEQUENCE</scope>
    <source>
        <strain evidence="2">NIAS01</strain>
        <tissue evidence="2">Whole body or cell culture</tissue>
    </source>
</reference>
<dbReference type="SUPFAM" id="SSF48726">
    <property type="entry name" value="Immunoglobulin"/>
    <property type="match status" value="2"/>
</dbReference>
<feature type="domain" description="Ig-like" evidence="1">
    <location>
        <begin position="16"/>
        <end position="123"/>
    </location>
</feature>
<dbReference type="AlphaFoldDB" id="A0A9J6CKE1"/>
<feature type="domain" description="Ig-like" evidence="1">
    <location>
        <begin position="135"/>
        <end position="228"/>
    </location>
</feature>
<dbReference type="Gene3D" id="2.60.40.10">
    <property type="entry name" value="Immunoglobulins"/>
    <property type="match status" value="2"/>
</dbReference>
<protein>
    <recommendedName>
        <fullName evidence="1">Ig-like domain-containing protein</fullName>
    </recommendedName>
</protein>
<keyword evidence="3" id="KW-1185">Reference proteome</keyword>
<name>A0A9J6CKE1_POLVA</name>
<gene>
    <name evidence="2" type="ORF">PVAND_011527</name>
</gene>
<evidence type="ECO:0000313" key="3">
    <source>
        <dbReference type="Proteomes" id="UP001107558"/>
    </source>
</evidence>
<evidence type="ECO:0000259" key="1">
    <source>
        <dbReference type="PROSITE" id="PS50835"/>
    </source>
</evidence>
<dbReference type="FunFam" id="2.60.40.10:FF:000129">
    <property type="entry name" value="CLUMA_CG018772, isoform A"/>
    <property type="match status" value="1"/>
</dbReference>
<dbReference type="PROSITE" id="PS50835">
    <property type="entry name" value="IG_LIKE"/>
    <property type="match status" value="2"/>
</dbReference>
<accession>A0A9J6CKE1</accession>
<dbReference type="InterPro" id="IPR013106">
    <property type="entry name" value="Ig_V-set"/>
</dbReference>
<comment type="caution">
    <text evidence="2">The sequence shown here is derived from an EMBL/GenBank/DDBJ whole genome shotgun (WGS) entry which is preliminary data.</text>
</comment>
<dbReference type="Pfam" id="PF13927">
    <property type="entry name" value="Ig_3"/>
    <property type="match status" value="1"/>
</dbReference>
<dbReference type="EMBL" id="JADBJN010000001">
    <property type="protein sequence ID" value="KAG5682155.1"/>
    <property type="molecule type" value="Genomic_DNA"/>
</dbReference>
<dbReference type="InterPro" id="IPR036179">
    <property type="entry name" value="Ig-like_dom_sf"/>
</dbReference>
<dbReference type="GO" id="GO:0050808">
    <property type="term" value="P:synapse organization"/>
    <property type="evidence" value="ECO:0007669"/>
    <property type="project" value="TreeGrafter"/>
</dbReference>
<dbReference type="PANTHER" id="PTHR23279:SF6">
    <property type="entry name" value="DEFECTIVE PROBOSCIS EXTENSION RESPONSE 7, ISOFORM F"/>
    <property type="match status" value="1"/>
</dbReference>
<dbReference type="SMART" id="SM00409">
    <property type="entry name" value="IG"/>
    <property type="match status" value="2"/>
</dbReference>
<dbReference type="InterPro" id="IPR007110">
    <property type="entry name" value="Ig-like_dom"/>
</dbReference>
<evidence type="ECO:0000313" key="2">
    <source>
        <dbReference type="EMBL" id="KAG5682155.1"/>
    </source>
</evidence>
<dbReference type="OrthoDB" id="6377396at2759"/>
<dbReference type="PANTHER" id="PTHR23279">
    <property type="entry name" value="DEFECTIVE PROBOSCIS EXTENSION RESPONSE DPR -RELATED"/>
    <property type="match status" value="1"/>
</dbReference>
<dbReference type="InterPro" id="IPR003598">
    <property type="entry name" value="Ig_sub2"/>
</dbReference>
<dbReference type="SMART" id="SM00408">
    <property type="entry name" value="IGc2"/>
    <property type="match status" value="2"/>
</dbReference>
<sequence>MCLNIVYAKSDIADRPYFGENPRNITAIANESVILKCTVRNKGNRTISWIRKRDLAILTSNTFVYTTDTRFSVIHITDTNNWDLRIKPVNERDQGLYECQINTEPKINFPIFLEVINDSEALSDGSSKIINRIDGKVLKAKISGPSNIQVQKGSTISLTCSVNLQASLILWYHNSTIVDYTRGGLNLENEKTSEGITSRLLLTRAKIADTGNYSCHALPHHSPDTTASTHAIIPDSVLVQVL</sequence>
<dbReference type="InterPro" id="IPR013783">
    <property type="entry name" value="Ig-like_fold"/>
</dbReference>